<gene>
    <name evidence="3" type="ORF">B0H66DRAFT_570655</name>
</gene>
<keyword evidence="2" id="KW-0732">Signal</keyword>
<reference evidence="3" key="2">
    <citation type="submission" date="2023-06" db="EMBL/GenBank/DDBJ databases">
        <authorList>
            <consortium name="Lawrence Berkeley National Laboratory"/>
            <person name="Haridas S."/>
            <person name="Hensen N."/>
            <person name="Bonometti L."/>
            <person name="Westerberg I."/>
            <person name="Brannstrom I.O."/>
            <person name="Guillou S."/>
            <person name="Cros-Aarteil S."/>
            <person name="Calhoun S."/>
            <person name="Kuo A."/>
            <person name="Mondo S."/>
            <person name="Pangilinan J."/>
            <person name="Riley R."/>
            <person name="Labutti K."/>
            <person name="Andreopoulos B."/>
            <person name="Lipzen A."/>
            <person name="Chen C."/>
            <person name="Yanf M."/>
            <person name="Daum C."/>
            <person name="Ng V."/>
            <person name="Clum A."/>
            <person name="Steindorff A."/>
            <person name="Ohm R."/>
            <person name="Martin F."/>
            <person name="Silar P."/>
            <person name="Natvig D."/>
            <person name="Lalanne C."/>
            <person name="Gautier V."/>
            <person name="Ament-Velasquez S.L."/>
            <person name="Kruys A."/>
            <person name="Hutchinson M.I."/>
            <person name="Powell A.J."/>
            <person name="Barry K."/>
            <person name="Miller A.N."/>
            <person name="Grigoriev I.V."/>
            <person name="Debuchy R."/>
            <person name="Gladieux P."/>
            <person name="Thoren M.H."/>
            <person name="Johannesson H."/>
        </authorList>
    </citation>
    <scope>NUCLEOTIDE SEQUENCE</scope>
    <source>
        <strain evidence="3">CBS 118394</strain>
    </source>
</reference>
<feature type="chain" id="PRO_5041944802" evidence="2">
    <location>
        <begin position="29"/>
        <end position="243"/>
    </location>
</feature>
<feature type="signal peptide" evidence="2">
    <location>
        <begin position="1"/>
        <end position="28"/>
    </location>
</feature>
<comment type="caution">
    <text evidence="3">The sequence shown here is derived from an EMBL/GenBank/DDBJ whole genome shotgun (WGS) entry which is preliminary data.</text>
</comment>
<dbReference type="Proteomes" id="UP001283341">
    <property type="component" value="Unassembled WGS sequence"/>
</dbReference>
<dbReference type="AlphaFoldDB" id="A0AAE0LYL0"/>
<evidence type="ECO:0000313" key="4">
    <source>
        <dbReference type="Proteomes" id="UP001283341"/>
    </source>
</evidence>
<sequence length="243" mass="26858">MAHTSSLLTASTFALILVSSFFRSCALATRILSPDSIFRRNPECAAPSRCGRTSDAMLNCDKIGTDETELRRCICTRDPYWETDVLECALCWEAELPNYELGIALDYANKHLCKPGPVALCEPLCTIAWHVLSTCGSASADNQDCICRYKYIWEPWIKPDLGYSCPKCLEGNDEKALADQLRAWIDWPCEAMSPATDEFPDVPSTDPAEEDGGWAGRQGDGTFVGVARRWLGLCISSDHVSIC</sequence>
<reference evidence="3" key="1">
    <citation type="journal article" date="2023" name="Mol. Phylogenet. Evol.">
        <title>Genome-scale phylogeny and comparative genomics of the fungal order Sordariales.</title>
        <authorList>
            <person name="Hensen N."/>
            <person name="Bonometti L."/>
            <person name="Westerberg I."/>
            <person name="Brannstrom I.O."/>
            <person name="Guillou S."/>
            <person name="Cros-Aarteil S."/>
            <person name="Calhoun S."/>
            <person name="Haridas S."/>
            <person name="Kuo A."/>
            <person name="Mondo S."/>
            <person name="Pangilinan J."/>
            <person name="Riley R."/>
            <person name="LaButti K."/>
            <person name="Andreopoulos B."/>
            <person name="Lipzen A."/>
            <person name="Chen C."/>
            <person name="Yan M."/>
            <person name="Daum C."/>
            <person name="Ng V."/>
            <person name="Clum A."/>
            <person name="Steindorff A."/>
            <person name="Ohm R.A."/>
            <person name="Martin F."/>
            <person name="Silar P."/>
            <person name="Natvig D.O."/>
            <person name="Lalanne C."/>
            <person name="Gautier V."/>
            <person name="Ament-Velasquez S.L."/>
            <person name="Kruys A."/>
            <person name="Hutchinson M.I."/>
            <person name="Powell A.J."/>
            <person name="Barry K."/>
            <person name="Miller A.N."/>
            <person name="Grigoriev I.V."/>
            <person name="Debuchy R."/>
            <person name="Gladieux P."/>
            <person name="Hiltunen Thoren M."/>
            <person name="Johannesson H."/>
        </authorList>
    </citation>
    <scope>NUCLEOTIDE SEQUENCE</scope>
    <source>
        <strain evidence="3">CBS 118394</strain>
    </source>
</reference>
<protein>
    <submittedName>
        <fullName evidence="3">Uncharacterized protein</fullName>
    </submittedName>
</protein>
<evidence type="ECO:0000256" key="2">
    <source>
        <dbReference type="SAM" id="SignalP"/>
    </source>
</evidence>
<accession>A0AAE0LYL0</accession>
<evidence type="ECO:0000313" key="3">
    <source>
        <dbReference type="EMBL" id="KAK3312440.1"/>
    </source>
</evidence>
<name>A0AAE0LYL0_9PEZI</name>
<keyword evidence="4" id="KW-1185">Reference proteome</keyword>
<evidence type="ECO:0000256" key="1">
    <source>
        <dbReference type="SAM" id="MobiDB-lite"/>
    </source>
</evidence>
<proteinExistence type="predicted"/>
<dbReference type="EMBL" id="JAUEDM010000009">
    <property type="protein sequence ID" value="KAK3312440.1"/>
    <property type="molecule type" value="Genomic_DNA"/>
</dbReference>
<feature type="region of interest" description="Disordered" evidence="1">
    <location>
        <begin position="197"/>
        <end position="217"/>
    </location>
</feature>
<organism evidence="3 4">
    <name type="scientific">Apodospora peruviana</name>
    <dbReference type="NCBI Taxonomy" id="516989"/>
    <lineage>
        <taxon>Eukaryota</taxon>
        <taxon>Fungi</taxon>
        <taxon>Dikarya</taxon>
        <taxon>Ascomycota</taxon>
        <taxon>Pezizomycotina</taxon>
        <taxon>Sordariomycetes</taxon>
        <taxon>Sordariomycetidae</taxon>
        <taxon>Sordariales</taxon>
        <taxon>Lasiosphaeriaceae</taxon>
        <taxon>Apodospora</taxon>
    </lineage>
</organism>